<protein>
    <submittedName>
        <fullName evidence="1">Uncharacterized protein</fullName>
    </submittedName>
</protein>
<name>A0A482VTQ7_ASBVE</name>
<dbReference type="AlphaFoldDB" id="A0A482VTQ7"/>
<proteinExistence type="predicted"/>
<reference evidence="1 2" key="1">
    <citation type="submission" date="2017-03" db="EMBL/GenBank/DDBJ databases">
        <title>Genome of the blue death feigning beetle - Asbolus verrucosus.</title>
        <authorList>
            <person name="Rider S.D."/>
        </authorList>
    </citation>
    <scope>NUCLEOTIDE SEQUENCE [LARGE SCALE GENOMIC DNA]</scope>
    <source>
        <strain evidence="1">Butters</strain>
        <tissue evidence="1">Head and leg muscle</tissue>
    </source>
</reference>
<dbReference type="EMBL" id="QDEB01063764">
    <property type="protein sequence ID" value="RZC36255.1"/>
    <property type="molecule type" value="Genomic_DNA"/>
</dbReference>
<keyword evidence="2" id="KW-1185">Reference proteome</keyword>
<evidence type="ECO:0000313" key="2">
    <source>
        <dbReference type="Proteomes" id="UP000292052"/>
    </source>
</evidence>
<gene>
    <name evidence="1" type="ORF">BDFB_010757</name>
</gene>
<accession>A0A482VTQ7</accession>
<organism evidence="1 2">
    <name type="scientific">Asbolus verrucosus</name>
    <name type="common">Desert ironclad beetle</name>
    <dbReference type="NCBI Taxonomy" id="1661398"/>
    <lineage>
        <taxon>Eukaryota</taxon>
        <taxon>Metazoa</taxon>
        <taxon>Ecdysozoa</taxon>
        <taxon>Arthropoda</taxon>
        <taxon>Hexapoda</taxon>
        <taxon>Insecta</taxon>
        <taxon>Pterygota</taxon>
        <taxon>Neoptera</taxon>
        <taxon>Endopterygota</taxon>
        <taxon>Coleoptera</taxon>
        <taxon>Polyphaga</taxon>
        <taxon>Cucujiformia</taxon>
        <taxon>Tenebrionidae</taxon>
        <taxon>Pimeliinae</taxon>
        <taxon>Asbolus</taxon>
    </lineage>
</organism>
<dbReference type="Proteomes" id="UP000292052">
    <property type="component" value="Unassembled WGS sequence"/>
</dbReference>
<sequence length="82" mass="9726">MFDTSESSDIEESAVLTVESLLPAKSKEKYENAYRQFDDWCKEKPHKNSTLWRIYSMLRILSVKKNIDIKKFVGLIEHLQFQ</sequence>
<comment type="caution">
    <text evidence="1">The sequence shown here is derived from an EMBL/GenBank/DDBJ whole genome shotgun (WGS) entry which is preliminary data.</text>
</comment>
<evidence type="ECO:0000313" key="1">
    <source>
        <dbReference type="EMBL" id="RZC36255.1"/>
    </source>
</evidence>